<dbReference type="SUPFAM" id="SSF54211">
    <property type="entry name" value="Ribosomal protein S5 domain 2-like"/>
    <property type="match status" value="1"/>
</dbReference>
<accession>A0A9R1VKK1</accession>
<reference evidence="2 3" key="1">
    <citation type="journal article" date="2017" name="Nat. Commun.">
        <title>Genome assembly with in vitro proximity ligation data and whole-genome triplication in lettuce.</title>
        <authorList>
            <person name="Reyes-Chin-Wo S."/>
            <person name="Wang Z."/>
            <person name="Yang X."/>
            <person name="Kozik A."/>
            <person name="Arikit S."/>
            <person name="Song C."/>
            <person name="Xia L."/>
            <person name="Froenicke L."/>
            <person name="Lavelle D.O."/>
            <person name="Truco M.J."/>
            <person name="Xia R."/>
            <person name="Zhu S."/>
            <person name="Xu C."/>
            <person name="Xu H."/>
            <person name="Xu X."/>
            <person name="Cox K."/>
            <person name="Korf I."/>
            <person name="Meyers B.C."/>
            <person name="Michelmore R.W."/>
        </authorList>
    </citation>
    <scope>NUCLEOTIDE SEQUENCE [LARGE SCALE GENOMIC DNA]</scope>
    <source>
        <strain evidence="3">cv. Salinas</strain>
        <tissue evidence="2">Seedlings</tissue>
    </source>
</reference>
<feature type="region of interest" description="Disordered" evidence="1">
    <location>
        <begin position="13"/>
        <end position="34"/>
    </location>
</feature>
<proteinExistence type="predicted"/>
<dbReference type="EMBL" id="NBSK02000005">
    <property type="protein sequence ID" value="KAJ0206502.1"/>
    <property type="molecule type" value="Genomic_DNA"/>
</dbReference>
<name>A0A9R1VKK1_LACSA</name>
<evidence type="ECO:0000313" key="3">
    <source>
        <dbReference type="Proteomes" id="UP000235145"/>
    </source>
</evidence>
<sequence length="153" mass="16676">MVSHRIDVGFQTSGSNFPFPTPSPPSATATNSIDDFQAPKEPKKFGWQSSSTAFVCSSIIAIMAPINVNLPKKEVPQVTCECERHFGTQFGGMDQILLGIKFGMEPEEAISKVKTLCDVEALCVSFAGAHESSNPTLAVKVFIRLPKMMAWHE</sequence>
<dbReference type="InterPro" id="IPR014721">
    <property type="entry name" value="Ribsml_uS5_D2-typ_fold_subgr"/>
</dbReference>
<protein>
    <submittedName>
        <fullName evidence="2">Uncharacterized protein</fullName>
    </submittedName>
</protein>
<organism evidence="2 3">
    <name type="scientific">Lactuca sativa</name>
    <name type="common">Garden lettuce</name>
    <dbReference type="NCBI Taxonomy" id="4236"/>
    <lineage>
        <taxon>Eukaryota</taxon>
        <taxon>Viridiplantae</taxon>
        <taxon>Streptophyta</taxon>
        <taxon>Embryophyta</taxon>
        <taxon>Tracheophyta</taxon>
        <taxon>Spermatophyta</taxon>
        <taxon>Magnoliopsida</taxon>
        <taxon>eudicotyledons</taxon>
        <taxon>Gunneridae</taxon>
        <taxon>Pentapetalae</taxon>
        <taxon>asterids</taxon>
        <taxon>campanulids</taxon>
        <taxon>Asterales</taxon>
        <taxon>Asteraceae</taxon>
        <taxon>Cichorioideae</taxon>
        <taxon>Cichorieae</taxon>
        <taxon>Lactucinae</taxon>
        <taxon>Lactuca</taxon>
    </lineage>
</organism>
<gene>
    <name evidence="2" type="ORF">LSAT_V11C500288690</name>
</gene>
<dbReference type="Gene3D" id="3.30.230.10">
    <property type="match status" value="1"/>
</dbReference>
<dbReference type="InterPro" id="IPR020568">
    <property type="entry name" value="Ribosomal_Su5_D2-typ_SF"/>
</dbReference>
<dbReference type="Proteomes" id="UP000235145">
    <property type="component" value="Unassembled WGS sequence"/>
</dbReference>
<evidence type="ECO:0000313" key="2">
    <source>
        <dbReference type="EMBL" id="KAJ0206502.1"/>
    </source>
</evidence>
<comment type="caution">
    <text evidence="2">The sequence shown here is derived from an EMBL/GenBank/DDBJ whole genome shotgun (WGS) entry which is preliminary data.</text>
</comment>
<keyword evidence="3" id="KW-1185">Reference proteome</keyword>
<dbReference type="AlphaFoldDB" id="A0A9R1VKK1"/>
<evidence type="ECO:0000256" key="1">
    <source>
        <dbReference type="SAM" id="MobiDB-lite"/>
    </source>
</evidence>